<name>A0ABX3NXA4_9BACT</name>
<dbReference type="EMBL" id="LWBO01000012">
    <property type="protein sequence ID" value="OQP48288.1"/>
    <property type="molecule type" value="Genomic_DNA"/>
</dbReference>
<reference evidence="1 2" key="1">
    <citation type="submission" date="2016-04" db="EMBL/GenBank/DDBJ databases">
        <authorList>
            <person name="Chen L."/>
            <person name="Zhuang W."/>
            <person name="Wang G."/>
        </authorList>
    </citation>
    <scope>NUCLEOTIDE SEQUENCE [LARGE SCALE GENOMIC DNA]</scope>
    <source>
        <strain evidence="2">GR20</strain>
    </source>
</reference>
<evidence type="ECO:0000313" key="2">
    <source>
        <dbReference type="Proteomes" id="UP000192277"/>
    </source>
</evidence>
<proteinExistence type="predicted"/>
<sequence length="82" mass="9659">MLLANEFTMLIVPNTWIFQEINGMTMRVMQGMAKRNVDITQEIWIQGYIECTEKWIVIAGSSKDYHSNNNIYMRICTRILIN</sequence>
<dbReference type="Proteomes" id="UP000192277">
    <property type="component" value="Unassembled WGS sequence"/>
</dbReference>
<organism evidence="1 2">
    <name type="scientific">Niastella koreensis</name>
    <dbReference type="NCBI Taxonomy" id="354356"/>
    <lineage>
        <taxon>Bacteria</taxon>
        <taxon>Pseudomonadati</taxon>
        <taxon>Bacteroidota</taxon>
        <taxon>Chitinophagia</taxon>
        <taxon>Chitinophagales</taxon>
        <taxon>Chitinophagaceae</taxon>
        <taxon>Niastella</taxon>
    </lineage>
</organism>
<protein>
    <submittedName>
        <fullName evidence="1">Uncharacterized protein</fullName>
    </submittedName>
</protein>
<gene>
    <name evidence="1" type="ORF">A4D02_06110</name>
</gene>
<evidence type="ECO:0000313" key="1">
    <source>
        <dbReference type="EMBL" id="OQP48288.1"/>
    </source>
</evidence>
<accession>A0ABX3NXA4</accession>
<keyword evidence="2" id="KW-1185">Reference proteome</keyword>
<comment type="caution">
    <text evidence="1">The sequence shown here is derived from an EMBL/GenBank/DDBJ whole genome shotgun (WGS) entry which is preliminary data.</text>
</comment>